<comment type="caution">
    <text evidence="1">The sequence shown here is derived from an EMBL/GenBank/DDBJ whole genome shotgun (WGS) entry which is preliminary data.</text>
</comment>
<accession>A0ABR2SSM7</accession>
<organism evidence="1 2">
    <name type="scientific">Hibiscus sabdariffa</name>
    <name type="common">roselle</name>
    <dbReference type="NCBI Taxonomy" id="183260"/>
    <lineage>
        <taxon>Eukaryota</taxon>
        <taxon>Viridiplantae</taxon>
        <taxon>Streptophyta</taxon>
        <taxon>Embryophyta</taxon>
        <taxon>Tracheophyta</taxon>
        <taxon>Spermatophyta</taxon>
        <taxon>Magnoliopsida</taxon>
        <taxon>eudicotyledons</taxon>
        <taxon>Gunneridae</taxon>
        <taxon>Pentapetalae</taxon>
        <taxon>rosids</taxon>
        <taxon>malvids</taxon>
        <taxon>Malvales</taxon>
        <taxon>Malvaceae</taxon>
        <taxon>Malvoideae</taxon>
        <taxon>Hibiscus</taxon>
    </lineage>
</organism>
<dbReference type="EMBL" id="JBBPBN010000012">
    <property type="protein sequence ID" value="KAK9027954.1"/>
    <property type="molecule type" value="Genomic_DNA"/>
</dbReference>
<evidence type="ECO:0000313" key="1">
    <source>
        <dbReference type="EMBL" id="KAK9027954.1"/>
    </source>
</evidence>
<gene>
    <name evidence="1" type="ORF">V6N11_067773</name>
</gene>
<sequence>MKAHALKDKSMTGIATIFSRIAKPNPFDLNSGVTPTQAPHFPSMASLLRGLFSVQDPTVLSRTSSIDAHSSGLASHSLYFAFKITLDSPFALAITLVEFVDPREPMTVFVHPHLLIKH</sequence>
<evidence type="ECO:0000313" key="2">
    <source>
        <dbReference type="Proteomes" id="UP001396334"/>
    </source>
</evidence>
<reference evidence="1 2" key="1">
    <citation type="journal article" date="2024" name="G3 (Bethesda)">
        <title>Genome assembly of Hibiscus sabdariffa L. provides insights into metabolisms of medicinal natural products.</title>
        <authorList>
            <person name="Kim T."/>
        </authorList>
    </citation>
    <scope>NUCLEOTIDE SEQUENCE [LARGE SCALE GENOMIC DNA]</scope>
    <source>
        <strain evidence="1">TK-2024</strain>
        <tissue evidence="1">Old leaves</tissue>
    </source>
</reference>
<proteinExistence type="predicted"/>
<keyword evidence="2" id="KW-1185">Reference proteome</keyword>
<dbReference type="Proteomes" id="UP001396334">
    <property type="component" value="Unassembled WGS sequence"/>
</dbReference>
<protein>
    <submittedName>
        <fullName evidence="1">Uncharacterized protein</fullName>
    </submittedName>
</protein>
<name>A0ABR2SSM7_9ROSI</name>